<dbReference type="PANTHER" id="PTHR14269">
    <property type="entry name" value="CDP-DIACYLGLYCEROL--GLYCEROL-3-PHOSPHATE 3-PHOSPHATIDYLTRANSFERASE-RELATED"/>
    <property type="match status" value="1"/>
</dbReference>
<comment type="caution">
    <text evidence="1">The sequence shown here is derived from an EMBL/GenBank/DDBJ whole genome shotgun (WGS) entry which is preliminary data.</text>
</comment>
<dbReference type="InterPro" id="IPR036412">
    <property type="entry name" value="HAD-like_sf"/>
</dbReference>
<dbReference type="GO" id="GO:0005739">
    <property type="term" value="C:mitochondrion"/>
    <property type="evidence" value="ECO:0007669"/>
    <property type="project" value="TreeGrafter"/>
</dbReference>
<dbReference type="Pfam" id="PF13344">
    <property type="entry name" value="Hydrolase_6"/>
    <property type="match status" value="1"/>
</dbReference>
<dbReference type="InterPro" id="IPR006353">
    <property type="entry name" value="HAD-SF_hydro_IIA_CECR5"/>
</dbReference>
<sequence>MSFILKMNHACRRTNALLSGSRLNAKICNRQVLVSRCLTTSNRRAPSPFAFVFDIDGVLLHESRPIPGATETLEFLQKEHIPFILLTNGGGKHETERVQELSKRLQVQLSTNNFIQSHTPFRQLASDLQNKNVLVTGSNAEKIRGIAKQYGFKNVITPADILRSYPDIWPFEPPLDFSSGRVLSQKDLKIDGIFVYNDPRDWAFDIQLIVDLLLSENGVLGTLSASNGRRDLPNNGWQLDGQPSIFFSNPDLYWSTAYHLPRFGQGAFQGALSGVWKQVTGGQELKCHIIGKPHHHTFEYAERVLNDHRTTMIGTSAGIGSLQTVYMVGDNPESDIRGANRYKSAHGTKWNSILVKTGVWDQERGNPTCVPDAIADNVSAAVKWAVERENWRSS</sequence>
<dbReference type="InterPro" id="IPR050324">
    <property type="entry name" value="CDP-alcohol_PTase-I"/>
</dbReference>
<reference evidence="1 2" key="2">
    <citation type="submission" date="2021-10" db="EMBL/GenBank/DDBJ databases">
        <authorList>
            <person name="Piombo E."/>
        </authorList>
    </citation>
    <scope>NUCLEOTIDE SEQUENCE [LARGE SCALE GENOMIC DNA]</scope>
</reference>
<evidence type="ECO:0000313" key="2">
    <source>
        <dbReference type="Proteomes" id="UP000775872"/>
    </source>
</evidence>
<proteinExistence type="predicted"/>
<organism evidence="1 2">
    <name type="scientific">Clonostachys solani</name>
    <dbReference type="NCBI Taxonomy" id="160281"/>
    <lineage>
        <taxon>Eukaryota</taxon>
        <taxon>Fungi</taxon>
        <taxon>Dikarya</taxon>
        <taxon>Ascomycota</taxon>
        <taxon>Pezizomycotina</taxon>
        <taxon>Sordariomycetes</taxon>
        <taxon>Hypocreomycetidae</taxon>
        <taxon>Hypocreales</taxon>
        <taxon>Bionectriaceae</taxon>
        <taxon>Clonostachys</taxon>
    </lineage>
</organism>
<dbReference type="InterPro" id="IPR023214">
    <property type="entry name" value="HAD_sf"/>
</dbReference>
<dbReference type="NCBIfam" id="TIGR01460">
    <property type="entry name" value="HAD-SF-IIA"/>
    <property type="match status" value="1"/>
</dbReference>
<dbReference type="InterPro" id="IPR006357">
    <property type="entry name" value="HAD-SF_hydro_IIA"/>
</dbReference>
<dbReference type="NCBIfam" id="TIGR01456">
    <property type="entry name" value="CECR5"/>
    <property type="match status" value="1"/>
</dbReference>
<evidence type="ECO:0000313" key="1">
    <source>
        <dbReference type="EMBL" id="CAH0056965.1"/>
    </source>
</evidence>
<dbReference type="EMBL" id="CABFOC020000068">
    <property type="protein sequence ID" value="CAH0056965.1"/>
    <property type="molecule type" value="Genomic_DNA"/>
</dbReference>
<gene>
    <name evidence="1" type="ORF">CSOL1703_00018091</name>
</gene>
<dbReference type="PANTHER" id="PTHR14269:SF57">
    <property type="entry name" value="SUPERFAMILY HYDROLASE, PUTATIVE (AFU_ORTHOLOGUE AFUA_2G02580)-RELATED"/>
    <property type="match status" value="1"/>
</dbReference>
<dbReference type="SUPFAM" id="SSF56784">
    <property type="entry name" value="HAD-like"/>
    <property type="match status" value="1"/>
</dbReference>
<keyword evidence="2" id="KW-1185">Reference proteome</keyword>
<protein>
    <submittedName>
        <fullName evidence="1">Uncharacterized protein</fullName>
    </submittedName>
</protein>
<accession>A0A9P0ERC1</accession>
<reference evidence="2" key="1">
    <citation type="submission" date="2019-06" db="EMBL/GenBank/DDBJ databases">
        <authorList>
            <person name="Broberg M."/>
        </authorList>
    </citation>
    <scope>NUCLEOTIDE SEQUENCE [LARGE SCALE GENOMIC DNA]</scope>
</reference>
<dbReference type="GO" id="GO:0046474">
    <property type="term" value="P:glycerophospholipid biosynthetic process"/>
    <property type="evidence" value="ECO:0007669"/>
    <property type="project" value="TreeGrafter"/>
</dbReference>
<dbReference type="Gene3D" id="3.40.50.1000">
    <property type="entry name" value="HAD superfamily/HAD-like"/>
    <property type="match status" value="2"/>
</dbReference>
<dbReference type="AlphaFoldDB" id="A0A9P0ERC1"/>
<dbReference type="Proteomes" id="UP000775872">
    <property type="component" value="Unassembled WGS sequence"/>
</dbReference>
<name>A0A9P0ERC1_9HYPO</name>
<dbReference type="OrthoDB" id="270009at2759"/>
<dbReference type="Pfam" id="PF13242">
    <property type="entry name" value="Hydrolase_like"/>
    <property type="match status" value="1"/>
</dbReference>